<sequence>MWTRSTCYEDRIRRSWDGGMDRSIGHRVMKCLRNTREGLISWDKLHFDHVRQRVKELEEQLQVLDKDPISPKDRQKGGH</sequence>
<comment type="caution">
    <text evidence="1">The sequence shown here is derived from an EMBL/GenBank/DDBJ whole genome shotgun (WGS) entry which is preliminary data.</text>
</comment>
<proteinExistence type="predicted"/>
<evidence type="ECO:0000313" key="1">
    <source>
        <dbReference type="EMBL" id="KAL0411458.1"/>
    </source>
</evidence>
<organism evidence="1">
    <name type="scientific">Sesamum latifolium</name>
    <dbReference type="NCBI Taxonomy" id="2727402"/>
    <lineage>
        <taxon>Eukaryota</taxon>
        <taxon>Viridiplantae</taxon>
        <taxon>Streptophyta</taxon>
        <taxon>Embryophyta</taxon>
        <taxon>Tracheophyta</taxon>
        <taxon>Spermatophyta</taxon>
        <taxon>Magnoliopsida</taxon>
        <taxon>eudicotyledons</taxon>
        <taxon>Gunneridae</taxon>
        <taxon>Pentapetalae</taxon>
        <taxon>asterids</taxon>
        <taxon>lamiids</taxon>
        <taxon>Lamiales</taxon>
        <taxon>Pedaliaceae</taxon>
        <taxon>Sesamum</taxon>
    </lineage>
</organism>
<protein>
    <submittedName>
        <fullName evidence="1">Uncharacterized protein</fullName>
    </submittedName>
</protein>
<dbReference type="AlphaFoldDB" id="A0AAW2U3P4"/>
<name>A0AAW2U3P4_9LAMI</name>
<dbReference type="EMBL" id="JACGWN010000013">
    <property type="protein sequence ID" value="KAL0411458.1"/>
    <property type="molecule type" value="Genomic_DNA"/>
</dbReference>
<gene>
    <name evidence="1" type="ORF">Slati_3735500</name>
</gene>
<reference evidence="1" key="2">
    <citation type="journal article" date="2024" name="Plant">
        <title>Genomic evolution and insights into agronomic trait innovations of Sesamum species.</title>
        <authorList>
            <person name="Miao H."/>
            <person name="Wang L."/>
            <person name="Qu L."/>
            <person name="Liu H."/>
            <person name="Sun Y."/>
            <person name="Le M."/>
            <person name="Wang Q."/>
            <person name="Wei S."/>
            <person name="Zheng Y."/>
            <person name="Lin W."/>
            <person name="Duan Y."/>
            <person name="Cao H."/>
            <person name="Xiong S."/>
            <person name="Wang X."/>
            <person name="Wei L."/>
            <person name="Li C."/>
            <person name="Ma Q."/>
            <person name="Ju M."/>
            <person name="Zhao R."/>
            <person name="Li G."/>
            <person name="Mu C."/>
            <person name="Tian Q."/>
            <person name="Mei H."/>
            <person name="Zhang T."/>
            <person name="Gao T."/>
            <person name="Zhang H."/>
        </authorList>
    </citation>
    <scope>NUCLEOTIDE SEQUENCE</scope>
    <source>
        <strain evidence="1">KEN1</strain>
    </source>
</reference>
<reference evidence="1" key="1">
    <citation type="submission" date="2020-06" db="EMBL/GenBank/DDBJ databases">
        <authorList>
            <person name="Li T."/>
            <person name="Hu X."/>
            <person name="Zhang T."/>
            <person name="Song X."/>
            <person name="Zhang H."/>
            <person name="Dai N."/>
            <person name="Sheng W."/>
            <person name="Hou X."/>
            <person name="Wei L."/>
        </authorList>
    </citation>
    <scope>NUCLEOTIDE SEQUENCE</scope>
    <source>
        <strain evidence="1">KEN1</strain>
        <tissue evidence="1">Leaf</tissue>
    </source>
</reference>
<accession>A0AAW2U3P4</accession>